<reference evidence="2 3" key="1">
    <citation type="submission" date="2009-11" db="EMBL/GenBank/DDBJ databases">
        <title>Annotation of Allomyces macrogynus ATCC 38327.</title>
        <authorList>
            <consortium name="The Broad Institute Genome Sequencing Platform"/>
            <person name="Russ C."/>
            <person name="Cuomo C."/>
            <person name="Burger G."/>
            <person name="Gray M.W."/>
            <person name="Holland P.W.H."/>
            <person name="King N."/>
            <person name="Lang F.B.F."/>
            <person name="Roger A.J."/>
            <person name="Ruiz-Trillo I."/>
            <person name="Young S.K."/>
            <person name="Zeng Q."/>
            <person name="Gargeya S."/>
            <person name="Fitzgerald M."/>
            <person name="Haas B."/>
            <person name="Abouelleil A."/>
            <person name="Alvarado L."/>
            <person name="Arachchi H.M."/>
            <person name="Berlin A."/>
            <person name="Chapman S.B."/>
            <person name="Gearin G."/>
            <person name="Goldberg J."/>
            <person name="Griggs A."/>
            <person name="Gujja S."/>
            <person name="Hansen M."/>
            <person name="Heiman D."/>
            <person name="Howarth C."/>
            <person name="Larimer J."/>
            <person name="Lui A."/>
            <person name="MacDonald P.J.P."/>
            <person name="McCowen C."/>
            <person name="Montmayeur A."/>
            <person name="Murphy C."/>
            <person name="Neiman D."/>
            <person name="Pearson M."/>
            <person name="Priest M."/>
            <person name="Roberts A."/>
            <person name="Saif S."/>
            <person name="Shea T."/>
            <person name="Sisk P."/>
            <person name="Stolte C."/>
            <person name="Sykes S."/>
            <person name="Wortman J."/>
            <person name="Nusbaum C."/>
            <person name="Birren B."/>
        </authorList>
    </citation>
    <scope>NUCLEOTIDE SEQUENCE [LARGE SCALE GENOMIC DNA]</scope>
    <source>
        <strain evidence="2 3">ATCC 38327</strain>
    </source>
</reference>
<evidence type="ECO:0000313" key="2">
    <source>
        <dbReference type="EMBL" id="KNE73361.1"/>
    </source>
</evidence>
<feature type="region of interest" description="Disordered" evidence="1">
    <location>
        <begin position="1"/>
        <end position="26"/>
    </location>
</feature>
<dbReference type="EMBL" id="GG745396">
    <property type="protein sequence ID" value="KNE73361.1"/>
    <property type="molecule type" value="Genomic_DNA"/>
</dbReference>
<sequence>MSDSAPDDEPAAAATAHAPLRSTRTPIPAFPLEPWPTAAKNTSAAHLLLRCPSPEQIEAMIMAADDRGANDDHGGSGAEVEQDVANAVAAEEEGVSADGDRVPVGALKHEAAVKRDEPMPAVATGGRFQLGSKVGATGSIGLWNCSRRIGR</sequence>
<protein>
    <submittedName>
        <fullName evidence="2">Uncharacterized protein</fullName>
    </submittedName>
</protein>
<keyword evidence="3" id="KW-1185">Reference proteome</keyword>
<proteinExistence type="predicted"/>
<gene>
    <name evidence="2" type="ORF">AMAG_17512</name>
</gene>
<dbReference type="Proteomes" id="UP000054350">
    <property type="component" value="Unassembled WGS sequence"/>
</dbReference>
<dbReference type="VEuPathDB" id="FungiDB:AMAG_17512"/>
<evidence type="ECO:0000256" key="1">
    <source>
        <dbReference type="SAM" id="MobiDB-lite"/>
    </source>
</evidence>
<accession>A0A0L0TFB3</accession>
<organism evidence="2 3">
    <name type="scientific">Allomyces macrogynus (strain ATCC 38327)</name>
    <name type="common">Allomyces javanicus var. macrogynus</name>
    <dbReference type="NCBI Taxonomy" id="578462"/>
    <lineage>
        <taxon>Eukaryota</taxon>
        <taxon>Fungi</taxon>
        <taxon>Fungi incertae sedis</taxon>
        <taxon>Blastocladiomycota</taxon>
        <taxon>Blastocladiomycetes</taxon>
        <taxon>Blastocladiales</taxon>
        <taxon>Blastocladiaceae</taxon>
        <taxon>Allomyces</taxon>
    </lineage>
</organism>
<feature type="compositionally biased region" description="Acidic residues" evidence="1">
    <location>
        <begin position="1"/>
        <end position="10"/>
    </location>
</feature>
<reference evidence="3" key="2">
    <citation type="submission" date="2009-11" db="EMBL/GenBank/DDBJ databases">
        <title>The Genome Sequence of Allomyces macrogynus strain ATCC 38327.</title>
        <authorList>
            <consortium name="The Broad Institute Genome Sequencing Platform"/>
            <person name="Russ C."/>
            <person name="Cuomo C."/>
            <person name="Shea T."/>
            <person name="Young S.K."/>
            <person name="Zeng Q."/>
            <person name="Koehrsen M."/>
            <person name="Haas B."/>
            <person name="Borodovsky M."/>
            <person name="Guigo R."/>
            <person name="Alvarado L."/>
            <person name="Berlin A."/>
            <person name="Borenstein D."/>
            <person name="Chen Z."/>
            <person name="Engels R."/>
            <person name="Freedman E."/>
            <person name="Gellesch M."/>
            <person name="Goldberg J."/>
            <person name="Griggs A."/>
            <person name="Gujja S."/>
            <person name="Heiman D."/>
            <person name="Hepburn T."/>
            <person name="Howarth C."/>
            <person name="Jen D."/>
            <person name="Larson L."/>
            <person name="Lewis B."/>
            <person name="Mehta T."/>
            <person name="Park D."/>
            <person name="Pearson M."/>
            <person name="Roberts A."/>
            <person name="Saif S."/>
            <person name="Shenoy N."/>
            <person name="Sisk P."/>
            <person name="Stolte C."/>
            <person name="Sykes S."/>
            <person name="Walk T."/>
            <person name="White J."/>
            <person name="Yandava C."/>
            <person name="Burger G."/>
            <person name="Gray M.W."/>
            <person name="Holland P.W.H."/>
            <person name="King N."/>
            <person name="Lang F.B.F."/>
            <person name="Roger A.J."/>
            <person name="Ruiz-Trillo I."/>
            <person name="Lander E."/>
            <person name="Nusbaum C."/>
        </authorList>
    </citation>
    <scope>NUCLEOTIDE SEQUENCE [LARGE SCALE GENOMIC DNA]</scope>
    <source>
        <strain evidence="3">ATCC 38327</strain>
    </source>
</reference>
<name>A0A0L0TFB3_ALLM3</name>
<dbReference type="AlphaFoldDB" id="A0A0L0TFB3"/>
<evidence type="ECO:0000313" key="3">
    <source>
        <dbReference type="Proteomes" id="UP000054350"/>
    </source>
</evidence>